<dbReference type="Gene3D" id="2.40.170.20">
    <property type="entry name" value="TonB-dependent receptor, beta-barrel domain"/>
    <property type="match status" value="1"/>
</dbReference>
<feature type="domain" description="TonB-dependent receptor-like beta-barrel" evidence="15">
    <location>
        <begin position="256"/>
        <end position="721"/>
    </location>
</feature>
<comment type="subcellular location">
    <subcellularLocation>
        <location evidence="1 12">Cell outer membrane</location>
        <topology evidence="1 12">Multi-pass membrane protein</topology>
    </subcellularLocation>
</comment>
<evidence type="ECO:0000256" key="6">
    <source>
        <dbReference type="ARBA" id="ARBA00022729"/>
    </source>
</evidence>
<dbReference type="InterPro" id="IPR037066">
    <property type="entry name" value="Plug_dom_sf"/>
</dbReference>
<dbReference type="Proteomes" id="UP001160519">
    <property type="component" value="Unassembled WGS sequence"/>
</dbReference>
<feature type="chain" id="PRO_5041457201" evidence="14">
    <location>
        <begin position="20"/>
        <end position="767"/>
    </location>
</feature>
<evidence type="ECO:0000259" key="15">
    <source>
        <dbReference type="Pfam" id="PF00593"/>
    </source>
</evidence>
<evidence type="ECO:0000256" key="4">
    <source>
        <dbReference type="ARBA" id="ARBA00022496"/>
    </source>
</evidence>
<dbReference type="InterPro" id="IPR000531">
    <property type="entry name" value="Beta-barrel_TonB"/>
</dbReference>
<dbReference type="InterPro" id="IPR012910">
    <property type="entry name" value="Plug_dom"/>
</dbReference>
<proteinExistence type="inferred from homology"/>
<evidence type="ECO:0000256" key="3">
    <source>
        <dbReference type="ARBA" id="ARBA00022452"/>
    </source>
</evidence>
<evidence type="ECO:0000256" key="7">
    <source>
        <dbReference type="ARBA" id="ARBA00023004"/>
    </source>
</evidence>
<keyword evidence="10 12" id="KW-0472">Membrane</keyword>
<keyword evidence="6 14" id="KW-0732">Signal</keyword>
<evidence type="ECO:0000256" key="1">
    <source>
        <dbReference type="ARBA" id="ARBA00004571"/>
    </source>
</evidence>
<keyword evidence="18" id="KW-1185">Reference proteome</keyword>
<dbReference type="Pfam" id="PF00593">
    <property type="entry name" value="TonB_dep_Rec_b-barrel"/>
    <property type="match status" value="1"/>
</dbReference>
<evidence type="ECO:0000313" key="18">
    <source>
        <dbReference type="Proteomes" id="UP001160519"/>
    </source>
</evidence>
<keyword evidence="2 12" id="KW-0813">Transport</keyword>
<keyword evidence="5 12" id="KW-0812">Transmembrane</keyword>
<dbReference type="InterPro" id="IPR039426">
    <property type="entry name" value="TonB-dep_rcpt-like"/>
</dbReference>
<sequence>MVKKIVFIVTALTGMTAQADSSITLEPMVVEDVSPPGNGLMTPQDLPQARSVISRAAIEQKNTLNNAYQAMDMLPGVNTYSYDATGLFGGGLRMRGFNSDQIGVSIDGVPINDAGNFAVYPSELVDLENLEEISVTQGSSTLDAPMVGATGGSIGMTTSSPTDHSRFRVQQSYGAYNAYKTFLRADSGYLGDNRFKAFISVSKAEAEKWKGYGGADREHLDFKGVFNLAPGSSITGGLLYNEMLNHNLRTLTRQEIQTLGRDADFGGVAPQHLAGVNGSAQVEKAPSDLYYNLNLNPYRNYLATLKGRFQLLPNLHWDVDPYYSYGYGTGGNQLRTLAESNAANKLGGGIRDINQDGDTLDTVMVYSAGLTETERPGVTTRLRSQIANHHLMVGYWFEYAHHRRSQPAVPFDNAGNSADPWLDNASVFLLRQDGTPYQGRDFLTLNTSQSFFGQDDIRFLDDKLMLSLGLRYTQIQRDFTNFASEGGGTDYNIKATYARPLPSVGIRYQFTEAQQVFVSRAENFKAPPDSVFYGLINGSRLKPVNVAEEVSTNWDLGYRYTGKDLLFSGTVFYIDYRHRIASAFDPANNISTNYNVGDSITKGVELESAYRFLPSWSVYASLTYTDSRIGQNLQTAANTVEATAGKAFPDVPNWMSGAALQYQDGPWSANLSAKYTGQRYATLVNDESINGYTLVSFDAGYRLPSTGWFKDPSVRLNVYNLLNQDYLNLDAGSGSGFTPRALGTDGRAPNYYVGAPRSFSVMLSTDF</sequence>
<dbReference type="PROSITE" id="PS52016">
    <property type="entry name" value="TONB_DEPENDENT_REC_3"/>
    <property type="match status" value="1"/>
</dbReference>
<reference evidence="17" key="1">
    <citation type="submission" date="2023-01" db="EMBL/GenBank/DDBJ databases">
        <title>Biogeochemical cycle of methane in antarctic sediments.</title>
        <authorList>
            <person name="Roldan D.M."/>
            <person name="Menes R.J."/>
        </authorList>
    </citation>
    <scope>NUCLEOTIDE SEQUENCE [LARGE SCALE GENOMIC DNA]</scope>
    <source>
        <strain evidence="17">K-2018 MAG008</strain>
    </source>
</reference>
<name>A0AA43Q2Y6_9GAMM</name>
<dbReference type="PANTHER" id="PTHR32552:SF89">
    <property type="entry name" value="CATECHOLATE SIDEROPHORE RECEPTOR FIU"/>
    <property type="match status" value="1"/>
</dbReference>
<gene>
    <name evidence="17" type="ORF">PSU93_06310</name>
</gene>
<dbReference type="Pfam" id="PF07715">
    <property type="entry name" value="Plug"/>
    <property type="match status" value="1"/>
</dbReference>
<evidence type="ECO:0000313" key="17">
    <source>
        <dbReference type="EMBL" id="MDI1230744.1"/>
    </source>
</evidence>
<dbReference type="InterPro" id="IPR036942">
    <property type="entry name" value="Beta-barrel_TonB_sf"/>
</dbReference>
<evidence type="ECO:0000256" key="14">
    <source>
        <dbReference type="SAM" id="SignalP"/>
    </source>
</evidence>
<dbReference type="CDD" id="cd01347">
    <property type="entry name" value="ligand_gated_channel"/>
    <property type="match status" value="1"/>
</dbReference>
<dbReference type="EMBL" id="JAQSDF010000013">
    <property type="protein sequence ID" value="MDI1230744.1"/>
    <property type="molecule type" value="Genomic_DNA"/>
</dbReference>
<protein>
    <submittedName>
        <fullName evidence="17">TonB-dependent receptor</fullName>
    </submittedName>
</protein>
<keyword evidence="9 13" id="KW-0798">TonB box</keyword>
<feature type="domain" description="TonB-dependent receptor plug" evidence="16">
    <location>
        <begin position="43"/>
        <end position="144"/>
    </location>
</feature>
<evidence type="ECO:0000256" key="8">
    <source>
        <dbReference type="ARBA" id="ARBA00023065"/>
    </source>
</evidence>
<dbReference type="GO" id="GO:0015344">
    <property type="term" value="F:siderophore uptake transmembrane transporter activity"/>
    <property type="evidence" value="ECO:0007669"/>
    <property type="project" value="TreeGrafter"/>
</dbReference>
<organism evidence="17 18">
    <name type="scientific">Candidatus Methylobacter titanis</name>
    <dbReference type="NCBI Taxonomy" id="3053457"/>
    <lineage>
        <taxon>Bacteria</taxon>
        <taxon>Pseudomonadati</taxon>
        <taxon>Pseudomonadota</taxon>
        <taxon>Gammaproteobacteria</taxon>
        <taxon>Methylococcales</taxon>
        <taxon>Methylococcaceae</taxon>
        <taxon>Methylobacter</taxon>
    </lineage>
</organism>
<dbReference type="SUPFAM" id="SSF56935">
    <property type="entry name" value="Porins"/>
    <property type="match status" value="1"/>
</dbReference>
<keyword evidence="7" id="KW-0408">Iron</keyword>
<comment type="similarity">
    <text evidence="12 13">Belongs to the TonB-dependent receptor family.</text>
</comment>
<comment type="caution">
    <text evidence="17">The sequence shown here is derived from an EMBL/GenBank/DDBJ whole genome shotgun (WGS) entry which is preliminary data.</text>
</comment>
<evidence type="ECO:0000256" key="11">
    <source>
        <dbReference type="ARBA" id="ARBA00023237"/>
    </source>
</evidence>
<evidence type="ECO:0000256" key="5">
    <source>
        <dbReference type="ARBA" id="ARBA00022692"/>
    </source>
</evidence>
<evidence type="ECO:0000256" key="2">
    <source>
        <dbReference type="ARBA" id="ARBA00022448"/>
    </source>
</evidence>
<dbReference type="AlphaFoldDB" id="A0AA43Q2Y6"/>
<dbReference type="GO" id="GO:0009279">
    <property type="term" value="C:cell outer membrane"/>
    <property type="evidence" value="ECO:0007669"/>
    <property type="project" value="UniProtKB-SubCell"/>
</dbReference>
<keyword evidence="4" id="KW-0410">Iron transport</keyword>
<evidence type="ECO:0000259" key="16">
    <source>
        <dbReference type="Pfam" id="PF07715"/>
    </source>
</evidence>
<accession>A0AA43Q2Y6</accession>
<keyword evidence="3 12" id="KW-1134">Transmembrane beta strand</keyword>
<feature type="signal peptide" evidence="14">
    <location>
        <begin position="1"/>
        <end position="19"/>
    </location>
</feature>
<dbReference type="PANTHER" id="PTHR32552">
    <property type="entry name" value="FERRICHROME IRON RECEPTOR-RELATED"/>
    <property type="match status" value="1"/>
</dbReference>
<evidence type="ECO:0000256" key="13">
    <source>
        <dbReference type="RuleBase" id="RU003357"/>
    </source>
</evidence>
<dbReference type="Gene3D" id="2.170.130.10">
    <property type="entry name" value="TonB-dependent receptor, plug domain"/>
    <property type="match status" value="1"/>
</dbReference>
<keyword evidence="17" id="KW-0675">Receptor</keyword>
<keyword evidence="8" id="KW-0406">Ion transport</keyword>
<evidence type="ECO:0000256" key="12">
    <source>
        <dbReference type="PROSITE-ProRule" id="PRU01360"/>
    </source>
</evidence>
<keyword evidence="11 12" id="KW-0998">Cell outer membrane</keyword>
<evidence type="ECO:0000256" key="10">
    <source>
        <dbReference type="ARBA" id="ARBA00023136"/>
    </source>
</evidence>
<evidence type="ECO:0000256" key="9">
    <source>
        <dbReference type="ARBA" id="ARBA00023077"/>
    </source>
</evidence>